<evidence type="ECO:0000256" key="2">
    <source>
        <dbReference type="ARBA" id="ARBA00023002"/>
    </source>
</evidence>
<accession>A0ABY2VRP9</accession>
<dbReference type="InterPro" id="IPR046346">
    <property type="entry name" value="Aminoacid_DH-like_N_sf"/>
</dbReference>
<dbReference type="InterPro" id="IPR006097">
    <property type="entry name" value="Glu/Leu/Phe/Val/Trp_DH_dimer"/>
</dbReference>
<dbReference type="PROSITE" id="PS00074">
    <property type="entry name" value="GLFV_DEHYDROGENASE"/>
    <property type="match status" value="1"/>
</dbReference>
<keyword evidence="2 4" id="KW-0560">Oxidoreductase</keyword>
<feature type="non-terminal residue" evidence="4">
    <location>
        <position position="1"/>
    </location>
</feature>
<organism evidence="4 5">
    <name type="scientific">Pseudoalteromonas aurantia</name>
    <dbReference type="NCBI Taxonomy" id="43654"/>
    <lineage>
        <taxon>Bacteria</taxon>
        <taxon>Pseudomonadati</taxon>
        <taxon>Pseudomonadota</taxon>
        <taxon>Gammaproteobacteria</taxon>
        <taxon>Alteromonadales</taxon>
        <taxon>Pseudoalteromonadaceae</taxon>
        <taxon>Pseudoalteromonas</taxon>
    </lineage>
</organism>
<dbReference type="EMBL" id="PNBW01000296">
    <property type="protein sequence ID" value="TMO67425.1"/>
    <property type="molecule type" value="Genomic_DNA"/>
</dbReference>
<comment type="caution">
    <text evidence="4">The sequence shown here is derived from an EMBL/GenBank/DDBJ whole genome shotgun (WGS) entry which is preliminary data.</text>
</comment>
<evidence type="ECO:0000259" key="3">
    <source>
        <dbReference type="Pfam" id="PF02812"/>
    </source>
</evidence>
<proteinExistence type="inferred from homology"/>
<feature type="domain" description="Glutamate/phenylalanine/leucine/valine/L-tryptophan dehydrogenase dimerisation" evidence="3">
    <location>
        <begin position="1"/>
        <end position="69"/>
    </location>
</feature>
<protein>
    <submittedName>
        <fullName evidence="4">Glutamate dehydrogenase</fullName>
        <ecNumber evidence="4">1.4.1.4</ecNumber>
    </submittedName>
</protein>
<feature type="non-terminal residue" evidence="4">
    <location>
        <position position="69"/>
    </location>
</feature>
<dbReference type="EC" id="1.4.1.4" evidence="4"/>
<dbReference type="GO" id="GO:0004354">
    <property type="term" value="F:glutamate dehydrogenase (NADP+) activity"/>
    <property type="evidence" value="ECO:0007669"/>
    <property type="project" value="UniProtKB-EC"/>
</dbReference>
<reference evidence="4 5" key="1">
    <citation type="submission" date="2018-01" db="EMBL/GenBank/DDBJ databases">
        <authorList>
            <person name="Paulsen S."/>
            <person name="Gram L.K."/>
        </authorList>
    </citation>
    <scope>NUCLEOTIDE SEQUENCE [LARGE SCALE GENOMIC DNA]</scope>
    <source>
        <strain evidence="4 5">S3895</strain>
    </source>
</reference>
<sequence>VNLGILKFLAFEQTFKNSLTTLPMGGAKGGSDFSPRGKSNNEVMRFCQAFMTELYRHMGPDEDVPAGDI</sequence>
<dbReference type="InterPro" id="IPR033524">
    <property type="entry name" value="Glu/Leu/Phe/Val_DH_AS"/>
</dbReference>
<name>A0ABY2VRP9_9GAMM</name>
<reference evidence="5" key="2">
    <citation type="submission" date="2019-06" db="EMBL/GenBank/DDBJ databases">
        <title>Co-occurence of chitin degradation, pigmentation and bioactivity in marine Pseudoalteromonas.</title>
        <authorList>
            <person name="Sonnenschein E.C."/>
            <person name="Bech P.K."/>
        </authorList>
    </citation>
    <scope>NUCLEOTIDE SEQUENCE [LARGE SCALE GENOMIC DNA]</scope>
    <source>
        <strain evidence="5">S3895</strain>
    </source>
</reference>
<evidence type="ECO:0000256" key="1">
    <source>
        <dbReference type="ARBA" id="ARBA00006382"/>
    </source>
</evidence>
<dbReference type="Gene3D" id="3.40.50.10860">
    <property type="entry name" value="Leucine Dehydrogenase, chain A, domain 1"/>
    <property type="match status" value="1"/>
</dbReference>
<dbReference type="PANTHER" id="PTHR43571:SF1">
    <property type="entry name" value="NADP-SPECIFIC GLUTAMATE DEHYDROGENASE 1-RELATED"/>
    <property type="match status" value="1"/>
</dbReference>
<comment type="similarity">
    <text evidence="1">Belongs to the Glu/Leu/Phe/Val dehydrogenases family.</text>
</comment>
<dbReference type="InterPro" id="IPR050724">
    <property type="entry name" value="Glu_Leu_Phe_Val_DH"/>
</dbReference>
<dbReference type="Proteomes" id="UP000307164">
    <property type="component" value="Unassembled WGS sequence"/>
</dbReference>
<evidence type="ECO:0000313" key="4">
    <source>
        <dbReference type="EMBL" id="TMO67425.1"/>
    </source>
</evidence>
<evidence type="ECO:0000313" key="5">
    <source>
        <dbReference type="Proteomes" id="UP000307164"/>
    </source>
</evidence>
<dbReference type="SUPFAM" id="SSF53223">
    <property type="entry name" value="Aminoacid dehydrogenase-like, N-terminal domain"/>
    <property type="match status" value="1"/>
</dbReference>
<dbReference type="Pfam" id="PF02812">
    <property type="entry name" value="ELFV_dehydrog_N"/>
    <property type="match status" value="1"/>
</dbReference>
<gene>
    <name evidence="4" type="ORF">CWC20_21565</name>
</gene>
<keyword evidence="5" id="KW-1185">Reference proteome</keyword>
<dbReference type="PANTHER" id="PTHR43571">
    <property type="entry name" value="NADP-SPECIFIC GLUTAMATE DEHYDROGENASE 1-RELATED"/>
    <property type="match status" value="1"/>
</dbReference>